<evidence type="ECO:0000313" key="3">
    <source>
        <dbReference type="Proteomes" id="UP001519654"/>
    </source>
</evidence>
<proteinExistence type="predicted"/>
<dbReference type="EMBL" id="JAHKKG010000010">
    <property type="protein sequence ID" value="MBU2667875.1"/>
    <property type="molecule type" value="Genomic_DNA"/>
</dbReference>
<dbReference type="InterPro" id="IPR011251">
    <property type="entry name" value="Luciferase-like_dom"/>
</dbReference>
<dbReference type="Proteomes" id="UP001519654">
    <property type="component" value="Unassembled WGS sequence"/>
</dbReference>
<name>A0ABS5Z0F1_9ACTN</name>
<feature type="domain" description="Luciferase-like" evidence="1">
    <location>
        <begin position="5"/>
        <end position="71"/>
    </location>
</feature>
<evidence type="ECO:0000313" key="2">
    <source>
        <dbReference type="EMBL" id="MBU2667875.1"/>
    </source>
</evidence>
<sequence>MTIEIGVILPTSTPDPGRPILGDVTAGARLAEELGLDSIWSTDHLVASAPILDGTIVLATAAGATERIPLG</sequence>
<dbReference type="Pfam" id="PF00296">
    <property type="entry name" value="Bac_luciferase"/>
    <property type="match status" value="1"/>
</dbReference>
<reference evidence="2 3" key="1">
    <citation type="submission" date="2021-06" db="EMBL/GenBank/DDBJ databases">
        <title>Actinoplanes lichenicola sp. nov., and Actinoplanes ovalisporus sp. nov., isolated from lichen in Thailand.</title>
        <authorList>
            <person name="Saeng-In P."/>
            <person name="Kanchanasin P."/>
            <person name="Yuki M."/>
            <person name="Kudo T."/>
            <person name="Ohkuma M."/>
            <person name="Phongsopitanun W."/>
            <person name="Tanasupawat S."/>
        </authorList>
    </citation>
    <scope>NUCLEOTIDE SEQUENCE [LARGE SCALE GENOMIC DNA]</scope>
    <source>
        <strain evidence="2 3">NBRC 110975</strain>
    </source>
</reference>
<accession>A0ABS5Z0F1</accession>
<keyword evidence="3" id="KW-1185">Reference proteome</keyword>
<dbReference type="SUPFAM" id="SSF51679">
    <property type="entry name" value="Bacterial luciferase-like"/>
    <property type="match status" value="1"/>
</dbReference>
<dbReference type="Gene3D" id="3.20.20.30">
    <property type="entry name" value="Luciferase-like domain"/>
    <property type="match status" value="1"/>
</dbReference>
<dbReference type="RefSeq" id="WP_215792140.1">
    <property type="nucleotide sequence ID" value="NZ_JAHKKG010000010.1"/>
</dbReference>
<comment type="caution">
    <text evidence="2">The sequence shown here is derived from an EMBL/GenBank/DDBJ whole genome shotgun (WGS) entry which is preliminary data.</text>
</comment>
<organism evidence="2 3">
    <name type="scientific">Paractinoplanes bogorensis</name>
    <dbReference type="NCBI Taxonomy" id="1610840"/>
    <lineage>
        <taxon>Bacteria</taxon>
        <taxon>Bacillati</taxon>
        <taxon>Actinomycetota</taxon>
        <taxon>Actinomycetes</taxon>
        <taxon>Micromonosporales</taxon>
        <taxon>Micromonosporaceae</taxon>
        <taxon>Paractinoplanes</taxon>
    </lineage>
</organism>
<gene>
    <name evidence="2" type="ORF">KOI35_30620</name>
</gene>
<protein>
    <submittedName>
        <fullName evidence="2">LLM class flavin-dependent oxidoreductase</fullName>
    </submittedName>
</protein>
<dbReference type="InterPro" id="IPR036661">
    <property type="entry name" value="Luciferase-like_sf"/>
</dbReference>
<evidence type="ECO:0000259" key="1">
    <source>
        <dbReference type="Pfam" id="PF00296"/>
    </source>
</evidence>